<keyword evidence="4 7" id="KW-0547">Nucleotide-binding</keyword>
<dbReference type="InterPro" id="IPR027417">
    <property type="entry name" value="P-loop_NTPase"/>
</dbReference>
<evidence type="ECO:0000256" key="5">
    <source>
        <dbReference type="ARBA" id="ARBA00022917"/>
    </source>
</evidence>
<feature type="binding site" evidence="7">
    <location>
        <begin position="137"/>
        <end position="140"/>
    </location>
    <ligand>
        <name>GTP</name>
        <dbReference type="ChEBI" id="CHEBI:37565"/>
    </ligand>
</feature>
<dbReference type="Gene3D" id="2.40.30.10">
    <property type="entry name" value="Translation factors"/>
    <property type="match status" value="1"/>
</dbReference>
<dbReference type="SUPFAM" id="SSF54980">
    <property type="entry name" value="EF-G C-terminal domain-like"/>
    <property type="match status" value="1"/>
</dbReference>
<dbReference type="EMBL" id="CP011125">
    <property type="protein sequence ID" value="AKF07828.1"/>
    <property type="molecule type" value="Genomic_DNA"/>
</dbReference>
<evidence type="ECO:0000256" key="2">
    <source>
        <dbReference type="ARBA" id="ARBA00009978"/>
    </source>
</evidence>
<dbReference type="InterPro" id="IPR035647">
    <property type="entry name" value="EFG_III/V"/>
</dbReference>
<feature type="binding site" evidence="7">
    <location>
        <begin position="83"/>
        <end position="87"/>
    </location>
    <ligand>
        <name>GTP</name>
        <dbReference type="ChEBI" id="CHEBI:37565"/>
    </ligand>
</feature>
<dbReference type="InterPro" id="IPR000795">
    <property type="entry name" value="T_Tr_GTP-bd_dom"/>
</dbReference>
<dbReference type="NCBIfam" id="TIGR00231">
    <property type="entry name" value="small_GTP"/>
    <property type="match status" value="1"/>
</dbReference>
<dbReference type="FunFam" id="3.40.50.300:FF:000542">
    <property type="entry name" value="Peptide chain release factor 3"/>
    <property type="match status" value="1"/>
</dbReference>
<dbReference type="Pfam" id="PF00009">
    <property type="entry name" value="GTP_EFTU"/>
    <property type="match status" value="1"/>
</dbReference>
<comment type="subcellular location">
    <subcellularLocation>
        <location evidence="1 7">Cytoplasm</location>
    </subcellularLocation>
</comment>
<dbReference type="RefSeq" id="WP_053235043.1">
    <property type="nucleotide sequence ID" value="NZ_CP011125.1"/>
</dbReference>
<dbReference type="AlphaFoldDB" id="A0A0F6YJA5"/>
<evidence type="ECO:0000256" key="7">
    <source>
        <dbReference type="HAMAP-Rule" id="MF_00072"/>
    </source>
</evidence>
<keyword evidence="5 7" id="KW-0648">Protein biosynthesis</keyword>
<comment type="function">
    <text evidence="7">Increases the formation of ribosomal termination complexes and stimulates activities of RF-1 and RF-2. It binds guanine nucleotides and has strong preference for UGA stop codons. It may interact directly with the ribosome. The stimulation of RF-1 and RF-2 is significantly reduced by GTP and GDP, but not by GMP.</text>
</comment>
<dbReference type="GO" id="GO:0016149">
    <property type="term" value="F:translation release factor activity, codon specific"/>
    <property type="evidence" value="ECO:0007669"/>
    <property type="project" value="UniProtKB-UniRule"/>
</dbReference>
<dbReference type="InterPro" id="IPR004548">
    <property type="entry name" value="PrfC"/>
</dbReference>
<dbReference type="Pfam" id="PF22042">
    <property type="entry name" value="EF-G_D2"/>
    <property type="match status" value="1"/>
</dbReference>
<dbReference type="InterPro" id="IPR038467">
    <property type="entry name" value="RF3_dom_3_sf"/>
</dbReference>
<dbReference type="KEGG" id="samy:DB32_004977"/>
<sequence>MPHEFERRRTFAIIAHPDAGKTTLTEKLLLYGGAIHTAGAVHARKAQRAATSDWMELERKRGISITSSVLQFEYGGIRYNLLDTPGHQDFSEDTYRTLTAADCAIMLIDAAKGVEEQTKKLFHVCRQRGTPIVTFVNKLDRPARDPFALMSEIEEVLGMRTVPRTWPIGSGEDFKGVYDVDSKGVLTFDRTAKNASRVPMQTSGIDDPKIDQLVGEQLAKNFRDEVELVTGAGDSFDQERFLKGEISPVFFGSALTNFGVEPFLEAFQDICPQPGARVTNVGKVEPGEDRFAAFVFKVQANMDPNHRDRIAFVRIVSGKFESGMWVNHYRLGKQIRLARAEQLFAQERQTVHEAWAGDVVGLHDPGIFRIGDTLSTGSPPVAIDAVPRFSPEFFARATLLDPLKRKQMQKGIDELAEEGTLQLFFQPGREKDPILGVVGVLQFEVLAYRLQHEYGAKVTLDRLPYSFARWVDGAKDTKELEARRIPLAVTDIDGKPVALLRDEWELLRMQRDNEQWKFLETAPIGAGSAATD</sequence>
<evidence type="ECO:0000256" key="3">
    <source>
        <dbReference type="ARBA" id="ARBA00022490"/>
    </source>
</evidence>
<evidence type="ECO:0000256" key="4">
    <source>
        <dbReference type="ARBA" id="ARBA00022741"/>
    </source>
</evidence>
<dbReference type="InterPro" id="IPR009000">
    <property type="entry name" value="Transl_B-barrel_sf"/>
</dbReference>
<proteinExistence type="inferred from homology"/>
<keyword evidence="3 7" id="KW-0963">Cytoplasm</keyword>
<accession>A0A0F6YJA5</accession>
<dbReference type="NCBIfam" id="NF001964">
    <property type="entry name" value="PRK00741.1"/>
    <property type="match status" value="1"/>
</dbReference>
<name>A0A0F6YJA5_9BACT</name>
<dbReference type="OrthoDB" id="9801591at2"/>
<organism evidence="10 11">
    <name type="scientific">Sandaracinus amylolyticus</name>
    <dbReference type="NCBI Taxonomy" id="927083"/>
    <lineage>
        <taxon>Bacteria</taxon>
        <taxon>Pseudomonadati</taxon>
        <taxon>Myxococcota</taxon>
        <taxon>Polyangia</taxon>
        <taxon>Polyangiales</taxon>
        <taxon>Sandaracinaceae</taxon>
        <taxon>Sandaracinus</taxon>
    </lineage>
</organism>
<protein>
    <recommendedName>
        <fullName evidence="7 8">Peptide chain release factor 3</fullName>
        <shortName evidence="7">RF-3</shortName>
    </recommendedName>
</protein>
<dbReference type="InterPro" id="IPR005225">
    <property type="entry name" value="Small_GTP-bd"/>
</dbReference>
<reference evidence="10 11" key="1">
    <citation type="submission" date="2015-03" db="EMBL/GenBank/DDBJ databases">
        <title>Genome assembly of Sandaracinus amylolyticus DSM 53668.</title>
        <authorList>
            <person name="Sharma G."/>
            <person name="Subramanian S."/>
        </authorList>
    </citation>
    <scope>NUCLEOTIDE SEQUENCE [LARGE SCALE GENOMIC DNA]</scope>
    <source>
        <strain evidence="10 11">DSM 53668</strain>
    </source>
</reference>
<dbReference type="HAMAP" id="MF_00072">
    <property type="entry name" value="Rel_fac_3"/>
    <property type="match status" value="1"/>
</dbReference>
<dbReference type="InterPro" id="IPR031157">
    <property type="entry name" value="G_TR_CS"/>
</dbReference>
<dbReference type="SUPFAM" id="SSF52540">
    <property type="entry name" value="P-loop containing nucleoside triphosphate hydrolases"/>
    <property type="match status" value="1"/>
</dbReference>
<dbReference type="GO" id="GO:0006449">
    <property type="term" value="P:regulation of translational termination"/>
    <property type="evidence" value="ECO:0007669"/>
    <property type="project" value="UniProtKB-UniRule"/>
</dbReference>
<evidence type="ECO:0000256" key="6">
    <source>
        <dbReference type="ARBA" id="ARBA00023134"/>
    </source>
</evidence>
<dbReference type="Proteomes" id="UP000034883">
    <property type="component" value="Chromosome"/>
</dbReference>
<keyword evidence="11" id="KW-1185">Reference proteome</keyword>
<gene>
    <name evidence="7" type="primary">prfC</name>
    <name evidence="10" type="ORF">DB32_004977</name>
</gene>
<dbReference type="PANTHER" id="PTHR43556">
    <property type="entry name" value="PEPTIDE CHAIN RELEASE FACTOR RF3"/>
    <property type="match status" value="1"/>
</dbReference>
<dbReference type="Gene3D" id="3.30.70.3280">
    <property type="entry name" value="Peptide chain release factor 3, domain III"/>
    <property type="match status" value="1"/>
</dbReference>
<comment type="caution">
    <text evidence="7">Lacks conserved residue(s) required for the propagation of feature annotation.</text>
</comment>
<dbReference type="SUPFAM" id="SSF50447">
    <property type="entry name" value="Translation proteins"/>
    <property type="match status" value="1"/>
</dbReference>
<dbReference type="PRINTS" id="PR00315">
    <property type="entry name" value="ELONGATNFCT"/>
</dbReference>
<dbReference type="InterPro" id="IPR053905">
    <property type="entry name" value="EF-G-like_DII"/>
</dbReference>
<dbReference type="PROSITE" id="PS00301">
    <property type="entry name" value="G_TR_1"/>
    <property type="match status" value="1"/>
</dbReference>
<dbReference type="GO" id="GO:0005525">
    <property type="term" value="F:GTP binding"/>
    <property type="evidence" value="ECO:0007669"/>
    <property type="project" value="UniProtKB-UniRule"/>
</dbReference>
<dbReference type="GO" id="GO:0005829">
    <property type="term" value="C:cytosol"/>
    <property type="evidence" value="ECO:0007669"/>
    <property type="project" value="TreeGrafter"/>
</dbReference>
<dbReference type="GO" id="GO:0016150">
    <property type="term" value="F:translation release factor activity, codon nonspecific"/>
    <property type="evidence" value="ECO:0007669"/>
    <property type="project" value="TreeGrafter"/>
</dbReference>
<dbReference type="CDD" id="cd04169">
    <property type="entry name" value="RF3"/>
    <property type="match status" value="1"/>
</dbReference>
<evidence type="ECO:0000256" key="8">
    <source>
        <dbReference type="NCBIfam" id="TIGR00503"/>
    </source>
</evidence>
<dbReference type="PANTHER" id="PTHR43556:SF2">
    <property type="entry name" value="PEPTIDE CHAIN RELEASE FACTOR RF3"/>
    <property type="match status" value="1"/>
</dbReference>
<dbReference type="Gene3D" id="3.40.50.300">
    <property type="entry name" value="P-loop containing nucleotide triphosphate hydrolases"/>
    <property type="match status" value="1"/>
</dbReference>
<feature type="domain" description="Tr-type G" evidence="9">
    <location>
        <begin position="6"/>
        <end position="275"/>
    </location>
</feature>
<evidence type="ECO:0000313" key="10">
    <source>
        <dbReference type="EMBL" id="AKF07828.1"/>
    </source>
</evidence>
<dbReference type="InterPro" id="IPR041732">
    <property type="entry name" value="RF3_GTP-bd"/>
</dbReference>
<comment type="similarity">
    <text evidence="2 7">Belongs to the TRAFAC class translation factor GTPase superfamily. Classic translation factor GTPase family. PrfC subfamily.</text>
</comment>
<dbReference type="PROSITE" id="PS51722">
    <property type="entry name" value="G_TR_2"/>
    <property type="match status" value="1"/>
</dbReference>
<dbReference type="Pfam" id="PF16658">
    <property type="entry name" value="RF3_C"/>
    <property type="match status" value="1"/>
</dbReference>
<evidence type="ECO:0000256" key="1">
    <source>
        <dbReference type="ARBA" id="ARBA00004496"/>
    </source>
</evidence>
<dbReference type="NCBIfam" id="TIGR00503">
    <property type="entry name" value="prfC"/>
    <property type="match status" value="1"/>
</dbReference>
<keyword evidence="6 7" id="KW-0342">GTP-binding</keyword>
<evidence type="ECO:0000259" key="9">
    <source>
        <dbReference type="PROSITE" id="PS51722"/>
    </source>
</evidence>
<dbReference type="STRING" id="927083.DB32_004977"/>
<dbReference type="InterPro" id="IPR032090">
    <property type="entry name" value="RF3_C"/>
</dbReference>
<evidence type="ECO:0000313" key="11">
    <source>
        <dbReference type="Proteomes" id="UP000034883"/>
    </source>
</evidence>
<dbReference type="GO" id="GO:0003924">
    <property type="term" value="F:GTPase activity"/>
    <property type="evidence" value="ECO:0007669"/>
    <property type="project" value="InterPro"/>
</dbReference>